<sequence>MKKFVKNAIGREIPVFMEGLGNLTPFKGAYDHFPEGNRHATRLTKSFESENKLLSDLKTGIERSGIKDGMTISFHHHFRNGDFLVNQVMDILAEMGIKDITIFASSLQGIHKPLIEHIKNGVVTGIETSGIRGELGEAITRDHILKKPVIIRSHGGRPRAIAAGETKIDVAFLAAPAADEYGNVNGVEGPTACGSLGYAMADAEYANKVVVVTDHLVNYPATPISIPQTLVDYVVKVDKIGDPAGIVSGATRITKNPMELLIAEQASKAVISSGLVKEGFSFQAGTGGPSLAVAHFLREHMINEGIKGSFASGGTTGYLVEMLNEGLFKTLLDVQCFDLKAVESIKTNPNHVEMSADYYANPHNKGCAANKLDIMILSATEIDVDFNVNVITGSNGVIMGASGGHCDTAAGAKLSIVVAPLLRGRLPIVVDKVTTVITPGETIDAVVTERGIAVNPRRKDLKEQFTNAGLKVVTMEELKLIAEKLSGKPEAIQTSDEIVGLVQYRDGTIIDTIKRVVE</sequence>
<dbReference type="RefSeq" id="WP_160718464.1">
    <property type="nucleotide sequence ID" value="NZ_SUMG01000001.1"/>
</dbReference>
<proteinExistence type="predicted"/>
<dbReference type="NCBIfam" id="TIGR01584">
    <property type="entry name" value="citF"/>
    <property type="match status" value="1"/>
</dbReference>
<reference evidence="2 3" key="1">
    <citation type="submission" date="2019-04" db="EMBL/GenBank/DDBJ databases">
        <title>Isachenkonia alkalipeptolytica gen. nov. sp. nov. a new anaerobic, alkiliphilic organothrophic bacterium capable to reduce synthesized ferrihydrite isolated from a soda lake.</title>
        <authorList>
            <person name="Toshchakov S.V."/>
            <person name="Zavarzina D.G."/>
            <person name="Zhilina T.N."/>
            <person name="Kostrikina N.A."/>
            <person name="Kublanov I.V."/>
        </authorList>
    </citation>
    <scope>NUCLEOTIDE SEQUENCE [LARGE SCALE GENOMIC DNA]</scope>
    <source>
        <strain evidence="2 3">Z-1701</strain>
    </source>
</reference>
<dbReference type="Pfam" id="PF04223">
    <property type="entry name" value="CitF"/>
    <property type="match status" value="1"/>
</dbReference>
<dbReference type="Gene3D" id="3.40.1080.10">
    <property type="entry name" value="Glutaconate Coenzyme A-transferase"/>
    <property type="match status" value="2"/>
</dbReference>
<dbReference type="GO" id="GO:0008814">
    <property type="term" value="F:citrate CoA-transferase activity"/>
    <property type="evidence" value="ECO:0007669"/>
    <property type="project" value="UniProtKB-UniRule"/>
</dbReference>
<dbReference type="PIRSF" id="PIRSF009451">
    <property type="entry name" value="Citrt_lyas_alpha"/>
    <property type="match status" value="1"/>
</dbReference>
<dbReference type="GO" id="GO:0005737">
    <property type="term" value="C:cytoplasm"/>
    <property type="evidence" value="ECO:0007669"/>
    <property type="project" value="UniProtKB-SubCell"/>
</dbReference>
<name>A0AA43XIZ5_9CLOT</name>
<dbReference type="EC" id="2.8.3.10" evidence="1"/>
<organism evidence="2 3">
    <name type="scientific">Isachenkonia alkalipeptolytica</name>
    <dbReference type="NCBI Taxonomy" id="2565777"/>
    <lineage>
        <taxon>Bacteria</taxon>
        <taxon>Bacillati</taxon>
        <taxon>Bacillota</taxon>
        <taxon>Clostridia</taxon>
        <taxon>Eubacteriales</taxon>
        <taxon>Clostridiaceae</taxon>
        <taxon>Isachenkonia</taxon>
    </lineage>
</organism>
<keyword evidence="1 2" id="KW-0808">Transferase</keyword>
<keyword evidence="1" id="KW-0963">Cytoplasm</keyword>
<dbReference type="PANTHER" id="PTHR40596">
    <property type="entry name" value="CITRATE LYASE ALPHA CHAIN"/>
    <property type="match status" value="1"/>
</dbReference>
<keyword evidence="3" id="KW-1185">Reference proteome</keyword>
<evidence type="ECO:0000256" key="1">
    <source>
        <dbReference type="PIRNR" id="PIRNR009451"/>
    </source>
</evidence>
<dbReference type="Proteomes" id="UP000449710">
    <property type="component" value="Unassembled WGS sequence"/>
</dbReference>
<dbReference type="SUPFAM" id="SSF100950">
    <property type="entry name" value="NagB/RpiA/CoA transferase-like"/>
    <property type="match status" value="2"/>
</dbReference>
<comment type="subcellular location">
    <subcellularLocation>
        <location evidence="1">Cytoplasm</location>
    </subcellularLocation>
</comment>
<protein>
    <recommendedName>
        <fullName evidence="1">Citrate lyase alpha chain</fullName>
        <shortName evidence="1">Citrase alpha chain</shortName>
        <ecNumber evidence="1">2.8.3.10</ecNumber>
        <ecNumber evidence="1">4.1.3.6</ecNumber>
    </recommendedName>
    <alternativeName>
        <fullName evidence="1">Citrate (pro-3S)-lyase alpha chain</fullName>
    </alternativeName>
    <alternativeName>
        <fullName evidence="1">Citrate CoA-transferase subunit</fullName>
    </alternativeName>
</protein>
<comment type="caution">
    <text evidence="2">The sequence shown here is derived from an EMBL/GenBank/DDBJ whole genome shotgun (WGS) entry which is preliminary data.</text>
</comment>
<dbReference type="GO" id="GO:0009346">
    <property type="term" value="C:ATP-independent citrate lyase complex"/>
    <property type="evidence" value="ECO:0007669"/>
    <property type="project" value="UniProtKB-UniRule"/>
</dbReference>
<evidence type="ECO:0000313" key="3">
    <source>
        <dbReference type="Proteomes" id="UP000449710"/>
    </source>
</evidence>
<accession>A0AA43XIZ5</accession>
<dbReference type="GO" id="GO:0006084">
    <property type="term" value="P:acetyl-CoA metabolic process"/>
    <property type="evidence" value="ECO:0007669"/>
    <property type="project" value="UniProtKB-UniRule"/>
</dbReference>
<dbReference type="EC" id="4.1.3.6" evidence="1"/>
<keyword evidence="1 2" id="KW-0456">Lyase</keyword>
<dbReference type="EMBL" id="SUMG01000001">
    <property type="protein sequence ID" value="NBG87171.1"/>
    <property type="molecule type" value="Genomic_DNA"/>
</dbReference>
<dbReference type="GO" id="GO:0008815">
    <property type="term" value="F:citrate (pro-3S)-lyase activity"/>
    <property type="evidence" value="ECO:0007669"/>
    <property type="project" value="UniProtKB-UniRule"/>
</dbReference>
<evidence type="ECO:0000313" key="2">
    <source>
        <dbReference type="EMBL" id="NBG87171.1"/>
    </source>
</evidence>
<dbReference type="InterPro" id="IPR037171">
    <property type="entry name" value="NagB/RpiA_transferase-like"/>
</dbReference>
<gene>
    <name evidence="2" type="primary">citF</name>
    <name evidence="2" type="ORF">ISALK_01520</name>
</gene>
<comment type="catalytic activity">
    <reaction evidence="1">
        <text>citrate = oxaloacetate + acetate</text>
        <dbReference type="Rhea" id="RHEA:10760"/>
        <dbReference type="ChEBI" id="CHEBI:16452"/>
        <dbReference type="ChEBI" id="CHEBI:16947"/>
        <dbReference type="ChEBI" id="CHEBI:30089"/>
        <dbReference type="EC" id="4.1.3.6"/>
    </reaction>
</comment>
<dbReference type="AlphaFoldDB" id="A0AA43XIZ5"/>
<dbReference type="PANTHER" id="PTHR40596:SF1">
    <property type="entry name" value="CITRATE LYASE ALPHA CHAIN"/>
    <property type="match status" value="1"/>
</dbReference>
<comment type="catalytic activity">
    <reaction evidence="1">
        <text>citrate + acetyl-CoA = (3S)-citryl-CoA + acetate</text>
        <dbReference type="Rhea" id="RHEA:19405"/>
        <dbReference type="ChEBI" id="CHEBI:16947"/>
        <dbReference type="ChEBI" id="CHEBI:30089"/>
        <dbReference type="ChEBI" id="CHEBI:57288"/>
        <dbReference type="ChEBI" id="CHEBI:57321"/>
        <dbReference type="EC" id="2.8.3.10"/>
    </reaction>
</comment>
<dbReference type="InterPro" id="IPR006472">
    <property type="entry name" value="Citrate_lyase_asu"/>
</dbReference>